<gene>
    <name evidence="1" type="ORF">WM2015_851</name>
</gene>
<dbReference type="AlphaFoldDB" id="A0A0K0XUD4"/>
<evidence type="ECO:0000313" key="2">
    <source>
        <dbReference type="Proteomes" id="UP000066624"/>
    </source>
</evidence>
<dbReference type="Proteomes" id="UP000066624">
    <property type="component" value="Chromosome"/>
</dbReference>
<organism evidence="1 2">
    <name type="scientific">Wenzhouxiangella marina</name>
    <dbReference type="NCBI Taxonomy" id="1579979"/>
    <lineage>
        <taxon>Bacteria</taxon>
        <taxon>Pseudomonadati</taxon>
        <taxon>Pseudomonadota</taxon>
        <taxon>Gammaproteobacteria</taxon>
        <taxon>Chromatiales</taxon>
        <taxon>Wenzhouxiangellaceae</taxon>
        <taxon>Wenzhouxiangella</taxon>
    </lineage>
</organism>
<dbReference type="EMBL" id="CP012154">
    <property type="protein sequence ID" value="AKS41232.1"/>
    <property type="molecule type" value="Genomic_DNA"/>
</dbReference>
<dbReference type="RefSeq" id="WP_049724883.1">
    <property type="nucleotide sequence ID" value="NZ_CP012154.1"/>
</dbReference>
<sequence length="252" mass="27318">MIRNSLLIAFILAVSSGPSLADEALPSARSLVDAHIEAAGGRDAIEAQADSTMTGRLRMPSAGLEGQLKLVSRQPGERVMQVELPGIGTIQSGYRDGTAWSVDPFMGPRLIEGQELAAQVEANEIGAILRSEEYVESMETVEQREYDGQACYAVEVRWKSGRESLDCYAVDSGLLLASESTEQSPMGEMETVMIFSDYQRFGDSLLPALTRLRTMGQEQHIVIDSVEFGPPEAANFELPPAIVTLMSDNSAD</sequence>
<dbReference type="KEGG" id="wma:WM2015_851"/>
<evidence type="ECO:0000313" key="1">
    <source>
        <dbReference type="EMBL" id="AKS41232.1"/>
    </source>
</evidence>
<name>A0A0K0XUD4_9GAMM</name>
<keyword evidence="2" id="KW-1185">Reference proteome</keyword>
<dbReference type="STRING" id="1579979.WM2015_851"/>
<accession>A0A0K0XUD4</accession>
<proteinExistence type="predicted"/>
<reference evidence="1 2" key="1">
    <citation type="submission" date="2015-07" db="EMBL/GenBank/DDBJ databases">
        <authorList>
            <person name="Noorani M."/>
        </authorList>
    </citation>
    <scope>NUCLEOTIDE SEQUENCE [LARGE SCALE GENOMIC DNA]</scope>
    <source>
        <strain evidence="1 2">KCTC 42284</strain>
    </source>
</reference>
<protein>
    <submittedName>
        <fullName evidence="1">Uncharacterized protein</fullName>
    </submittedName>
</protein>
<dbReference type="OrthoDB" id="6057420at2"/>